<reference evidence="1 2" key="1">
    <citation type="journal article" date="2017" name="Nat. Commun.">
        <title>Genome assembly with in vitro proximity ligation data and whole-genome triplication in lettuce.</title>
        <authorList>
            <person name="Reyes-Chin-Wo S."/>
            <person name="Wang Z."/>
            <person name="Yang X."/>
            <person name="Kozik A."/>
            <person name="Arikit S."/>
            <person name="Song C."/>
            <person name="Xia L."/>
            <person name="Froenicke L."/>
            <person name="Lavelle D.O."/>
            <person name="Truco M.J."/>
            <person name="Xia R."/>
            <person name="Zhu S."/>
            <person name="Xu C."/>
            <person name="Xu H."/>
            <person name="Xu X."/>
            <person name="Cox K."/>
            <person name="Korf I."/>
            <person name="Meyers B.C."/>
            <person name="Michelmore R.W."/>
        </authorList>
    </citation>
    <scope>NUCLEOTIDE SEQUENCE [LARGE SCALE GENOMIC DNA]</scope>
    <source>
        <strain evidence="2">cv. Salinas</strain>
        <tissue evidence="1">Seedlings</tissue>
    </source>
</reference>
<organism evidence="1 2">
    <name type="scientific">Lactuca sativa</name>
    <name type="common">Garden lettuce</name>
    <dbReference type="NCBI Taxonomy" id="4236"/>
    <lineage>
        <taxon>Eukaryota</taxon>
        <taxon>Viridiplantae</taxon>
        <taxon>Streptophyta</taxon>
        <taxon>Embryophyta</taxon>
        <taxon>Tracheophyta</taxon>
        <taxon>Spermatophyta</taxon>
        <taxon>Magnoliopsida</taxon>
        <taxon>eudicotyledons</taxon>
        <taxon>Gunneridae</taxon>
        <taxon>Pentapetalae</taxon>
        <taxon>asterids</taxon>
        <taxon>campanulids</taxon>
        <taxon>Asterales</taxon>
        <taxon>Asteraceae</taxon>
        <taxon>Cichorioideae</taxon>
        <taxon>Cichorieae</taxon>
        <taxon>Lactucinae</taxon>
        <taxon>Lactuca</taxon>
    </lineage>
</organism>
<keyword evidence="2" id="KW-1185">Reference proteome</keyword>
<dbReference type="EMBL" id="NBSK02000002">
    <property type="protein sequence ID" value="KAJ0221384.1"/>
    <property type="molecule type" value="Genomic_DNA"/>
</dbReference>
<dbReference type="PANTHER" id="PTHR47150:SF4">
    <property type="entry name" value="HARBINGER TRANSPOSASE-DERIVED PROTEIN-RELATED"/>
    <property type="match status" value="1"/>
</dbReference>
<accession>A0A9R1WCT9</accession>
<dbReference type="AlphaFoldDB" id="A0A9R1WCT9"/>
<gene>
    <name evidence="1" type="ORF">LSAT_V11C200056400</name>
</gene>
<dbReference type="Proteomes" id="UP000235145">
    <property type="component" value="Unassembled WGS sequence"/>
</dbReference>
<evidence type="ECO:0000313" key="2">
    <source>
        <dbReference type="Proteomes" id="UP000235145"/>
    </source>
</evidence>
<proteinExistence type="predicted"/>
<name>A0A9R1WCT9_LACSA</name>
<sequence length="110" mass="13061">MVRGRGESSNDERKCRSLINHDRIAAHKLLVLCTNYQNLKNDSVLVEIYIDRDLENNYEFFQLRWDSRGKHGFSKIQKCTMSLRQFAYDIDANTSDKYLKMFERTSRECA</sequence>
<dbReference type="PANTHER" id="PTHR47150">
    <property type="entry name" value="OS12G0169200 PROTEIN"/>
    <property type="match status" value="1"/>
</dbReference>
<comment type="caution">
    <text evidence="1">The sequence shown here is derived from an EMBL/GenBank/DDBJ whole genome shotgun (WGS) entry which is preliminary data.</text>
</comment>
<protein>
    <submittedName>
        <fullName evidence="1">Uncharacterized protein</fullName>
    </submittedName>
</protein>
<evidence type="ECO:0000313" key="1">
    <source>
        <dbReference type="EMBL" id="KAJ0221384.1"/>
    </source>
</evidence>